<keyword evidence="3" id="KW-1185">Reference proteome</keyword>
<keyword evidence="1" id="KW-0732">Signal</keyword>
<reference evidence="3" key="1">
    <citation type="submission" date="2016-10" db="EMBL/GenBank/DDBJ databases">
        <authorList>
            <person name="Varghese N."/>
            <person name="Submissions S."/>
        </authorList>
    </citation>
    <scope>NUCLEOTIDE SEQUENCE [LARGE SCALE GENOMIC DNA]</scope>
    <source>
        <strain evidence="3">CGMCC 1.6489</strain>
    </source>
</reference>
<dbReference type="EMBL" id="FOHZ01000005">
    <property type="protein sequence ID" value="SET18112.1"/>
    <property type="molecule type" value="Genomic_DNA"/>
</dbReference>
<dbReference type="OrthoDB" id="6364600at2"/>
<feature type="chain" id="PRO_5011743882" description="Outer membrane protein beta-barrel domain-containing protein" evidence="1">
    <location>
        <begin position="22"/>
        <end position="184"/>
    </location>
</feature>
<gene>
    <name evidence="2" type="ORF">SAMN04487962_105126</name>
</gene>
<dbReference type="SUPFAM" id="SSF56935">
    <property type="entry name" value="Porins"/>
    <property type="match status" value="1"/>
</dbReference>
<evidence type="ECO:0000313" key="3">
    <source>
        <dbReference type="Proteomes" id="UP000198762"/>
    </source>
</evidence>
<dbReference type="AlphaFoldDB" id="A0A1I0CF48"/>
<sequence length="184" mass="19944">MKNGLRGLAAAVALFPAASMAENLSYNYLEGGLAFYPDFESQDFIGLDTRGSVALNENIFAFGGFKYLTDDVDLTALHAGAGYRHGLDARTDIWGGLTMEYQEYDWDRGGEVDDTGLGLRAGLRHQLNNDLELGIGGRVVSGDLDYVGFTGTARYAIEPDFKLFAELDVYDGEPGILGGATFEF</sequence>
<accession>A0A1I0CF48</accession>
<dbReference type="Proteomes" id="UP000198762">
    <property type="component" value="Unassembled WGS sequence"/>
</dbReference>
<dbReference type="STRING" id="430453.SAMN04487962_105126"/>
<evidence type="ECO:0008006" key="4">
    <source>
        <dbReference type="Google" id="ProtNLM"/>
    </source>
</evidence>
<organism evidence="2 3">
    <name type="scientific">Marinobacter segnicrescens</name>
    <dbReference type="NCBI Taxonomy" id="430453"/>
    <lineage>
        <taxon>Bacteria</taxon>
        <taxon>Pseudomonadati</taxon>
        <taxon>Pseudomonadota</taxon>
        <taxon>Gammaproteobacteria</taxon>
        <taxon>Pseudomonadales</taxon>
        <taxon>Marinobacteraceae</taxon>
        <taxon>Marinobacter</taxon>
    </lineage>
</organism>
<protein>
    <recommendedName>
        <fullName evidence="4">Outer membrane protein beta-barrel domain-containing protein</fullName>
    </recommendedName>
</protein>
<dbReference type="RefSeq" id="WP_091850013.1">
    <property type="nucleotide sequence ID" value="NZ_FOHZ01000005.1"/>
</dbReference>
<evidence type="ECO:0000256" key="1">
    <source>
        <dbReference type="SAM" id="SignalP"/>
    </source>
</evidence>
<evidence type="ECO:0000313" key="2">
    <source>
        <dbReference type="EMBL" id="SET18112.1"/>
    </source>
</evidence>
<proteinExistence type="predicted"/>
<name>A0A1I0CF48_9GAMM</name>
<feature type="signal peptide" evidence="1">
    <location>
        <begin position="1"/>
        <end position="21"/>
    </location>
</feature>